<dbReference type="EMBL" id="CP027665">
    <property type="protein sequence ID" value="AVO37102.1"/>
    <property type="molecule type" value="Genomic_DNA"/>
</dbReference>
<keyword evidence="2" id="KW-0489">Methyltransferase</keyword>
<dbReference type="CDD" id="cd02440">
    <property type="entry name" value="AdoMet_MTases"/>
    <property type="match status" value="1"/>
</dbReference>
<accession>A0A2S0MMJ2</accession>
<feature type="domain" description="Methyltransferase FkbM" evidence="1">
    <location>
        <begin position="118"/>
        <end position="238"/>
    </location>
</feature>
<proteinExistence type="predicted"/>
<dbReference type="Pfam" id="PF05050">
    <property type="entry name" value="Methyltransf_21"/>
    <property type="match status" value="1"/>
</dbReference>
<dbReference type="InterPro" id="IPR029063">
    <property type="entry name" value="SAM-dependent_MTases_sf"/>
</dbReference>
<dbReference type="Proteomes" id="UP000237655">
    <property type="component" value="Chromosome"/>
</dbReference>
<protein>
    <submittedName>
        <fullName evidence="2">FkbM family methyltransferase</fullName>
    </submittedName>
</protein>
<dbReference type="KEGG" id="thas:C6Y53_04875"/>
<dbReference type="Gene3D" id="3.40.50.150">
    <property type="entry name" value="Vaccinia Virus protein VP39"/>
    <property type="match status" value="1"/>
</dbReference>
<name>A0A2S0MMJ2_9RHOB</name>
<reference evidence="3" key="1">
    <citation type="submission" date="2018-03" db="EMBL/GenBank/DDBJ databases">
        <title>Genomic analysis of the strain SH-1 isolated from shrimp intestine.</title>
        <authorList>
            <person name="Kim Y.-S."/>
            <person name="Kim S.-E."/>
            <person name="Kim K.-H."/>
        </authorList>
    </citation>
    <scope>NUCLEOTIDE SEQUENCE [LARGE SCALE GENOMIC DNA]</scope>
    <source>
        <strain evidence="3">SH-1</strain>
    </source>
</reference>
<dbReference type="InterPro" id="IPR006342">
    <property type="entry name" value="FkbM_mtfrase"/>
</dbReference>
<dbReference type="NCBIfam" id="TIGR01444">
    <property type="entry name" value="fkbM_fam"/>
    <property type="match status" value="1"/>
</dbReference>
<evidence type="ECO:0000259" key="1">
    <source>
        <dbReference type="Pfam" id="PF05050"/>
    </source>
</evidence>
<dbReference type="SUPFAM" id="SSF53335">
    <property type="entry name" value="S-adenosyl-L-methionine-dependent methyltransferases"/>
    <property type="match status" value="1"/>
</dbReference>
<dbReference type="AlphaFoldDB" id="A0A2S0MMJ2"/>
<dbReference type="GO" id="GO:0032259">
    <property type="term" value="P:methylation"/>
    <property type="evidence" value="ECO:0007669"/>
    <property type="project" value="UniProtKB-KW"/>
</dbReference>
<keyword evidence="3" id="KW-1185">Reference proteome</keyword>
<evidence type="ECO:0000313" key="3">
    <source>
        <dbReference type="Proteomes" id="UP000237655"/>
    </source>
</evidence>
<gene>
    <name evidence="2" type="ORF">C6Y53_04875</name>
</gene>
<evidence type="ECO:0000313" key="2">
    <source>
        <dbReference type="EMBL" id="AVO37102.1"/>
    </source>
</evidence>
<keyword evidence="2" id="KW-0808">Transferase</keyword>
<dbReference type="GO" id="GO:0008168">
    <property type="term" value="F:methyltransferase activity"/>
    <property type="evidence" value="ECO:0007669"/>
    <property type="project" value="UniProtKB-KW"/>
</dbReference>
<organism evidence="2 3">
    <name type="scientific">Pukyongiella litopenaei</name>
    <dbReference type="NCBI Taxonomy" id="2605946"/>
    <lineage>
        <taxon>Bacteria</taxon>
        <taxon>Pseudomonadati</taxon>
        <taxon>Pseudomonadota</taxon>
        <taxon>Alphaproteobacteria</taxon>
        <taxon>Rhodobacterales</taxon>
        <taxon>Paracoccaceae</taxon>
        <taxon>Pukyongiella</taxon>
    </lineage>
</organism>
<dbReference type="Pfam" id="PF13704">
    <property type="entry name" value="Glyco_tranf_2_4"/>
    <property type="match status" value="1"/>
</dbReference>
<sequence>MMPVTAVHRSRGWFGVRRRAGVVPALQRLVDDDRGAELSAEKPARGGEGVLDYDSVIETQGVQIPFVPRIITPKIERPMRNNRYEGGEVASLRRLLKPGDRVLELGAGVGLCSTIAAQNPDVDRVVAIEANPDMIPLIQETYRLNDVCEQAELRNGVATVRSGAEIPFYIRQDFWGSSMEAESRPFARVEQVPALAIDDLLAEVRPTVLVCDIEGGELGLFDDADLSSVRNAILELHPKVYGRAGSARIVAALARKGLYLSPENKPDSSVQIFERRPPPQPIRTRSALKTGSDRWYGDEPRTLITTCMKDEGPFILEWVAWHKALGITDLVVFTNDCSDGTDLILNRLQQIGVLTHLPNPAVVAGQTVFQPIALAYTQLMPIFSDVDFVISMDVDEFVNIRAGDGRLTDLFDAAGPFDALSIFELNHGCNGQVKFEPGLMRDQFPGHSTETPGKWRAHRGAKTITRISSKLVKLRNHRPDMDAGANPVWLDGSAQPFDEFQSDSSLNGADARGRYNLVVLDHYALRSMESYFMKMLRGDVVVAGKRVSLRYWRLRNKSEARTSTPNPALVAAANAFHETHFAGDPELMALHDQSCRWHSEQIERISEQQEIKDRRDWIMENAWT</sequence>